<protein>
    <submittedName>
        <fullName evidence="1">Uncharacterized protein</fullName>
    </submittedName>
</protein>
<name>A0ACB9QEP5_9MYRT</name>
<evidence type="ECO:0000313" key="2">
    <source>
        <dbReference type="Proteomes" id="UP001057402"/>
    </source>
</evidence>
<reference evidence="2" key="1">
    <citation type="journal article" date="2023" name="Front. Plant Sci.">
        <title>Chromosomal-level genome assembly of Melastoma candidum provides insights into trichome evolution.</title>
        <authorList>
            <person name="Zhong Y."/>
            <person name="Wu W."/>
            <person name="Sun C."/>
            <person name="Zou P."/>
            <person name="Liu Y."/>
            <person name="Dai S."/>
            <person name="Zhou R."/>
        </authorList>
    </citation>
    <scope>NUCLEOTIDE SEQUENCE [LARGE SCALE GENOMIC DNA]</scope>
</reference>
<dbReference type="EMBL" id="CM042885">
    <property type="protein sequence ID" value="KAI4364860.1"/>
    <property type="molecule type" value="Genomic_DNA"/>
</dbReference>
<dbReference type="Proteomes" id="UP001057402">
    <property type="component" value="Chromosome 6"/>
</dbReference>
<organism evidence="1 2">
    <name type="scientific">Melastoma candidum</name>
    <dbReference type="NCBI Taxonomy" id="119954"/>
    <lineage>
        <taxon>Eukaryota</taxon>
        <taxon>Viridiplantae</taxon>
        <taxon>Streptophyta</taxon>
        <taxon>Embryophyta</taxon>
        <taxon>Tracheophyta</taxon>
        <taxon>Spermatophyta</taxon>
        <taxon>Magnoliopsida</taxon>
        <taxon>eudicotyledons</taxon>
        <taxon>Gunneridae</taxon>
        <taxon>Pentapetalae</taxon>
        <taxon>rosids</taxon>
        <taxon>malvids</taxon>
        <taxon>Myrtales</taxon>
        <taxon>Melastomataceae</taxon>
        <taxon>Melastomatoideae</taxon>
        <taxon>Melastomateae</taxon>
        <taxon>Melastoma</taxon>
    </lineage>
</organism>
<evidence type="ECO:0000313" key="1">
    <source>
        <dbReference type="EMBL" id="KAI4364860.1"/>
    </source>
</evidence>
<keyword evidence="2" id="KW-1185">Reference proteome</keyword>
<proteinExistence type="predicted"/>
<sequence>MGKLDDVFSSGCWLDAMRSSSPPRKKLSMGYMEPALDGFDATYLAWMIKHPPALIFLDQIRKQAKNKKIAIFLDYDGTLSPIVNDPENALMSSEMRLAVKNVAKLFPTAIITGRSCDKVHRLVGLTELYYAGSHGMDIVCPVTHSNNDNHPSYVGQTNMQGKELKLFQPAREFLPMIDHVLQELIRNTKGIQGVAVENNKFCASVHYRNVDERNWFTVAQIVHETLKDYPLLRLTHGRKVLEIRPAVDWNKGKAVEFMLHSLDLCDSASVLPIYIGDDASDEDAFRFLRERKCGVGILVTSAPKETKASYSLNDPSEVMGFLKAIVNWEKMGGVR</sequence>
<gene>
    <name evidence="1" type="ORF">MLD38_020896</name>
</gene>
<comment type="caution">
    <text evidence="1">The sequence shown here is derived from an EMBL/GenBank/DDBJ whole genome shotgun (WGS) entry which is preliminary data.</text>
</comment>
<accession>A0ACB9QEP5</accession>